<dbReference type="InterPro" id="IPR014756">
    <property type="entry name" value="Ig_E-set"/>
</dbReference>
<dbReference type="AlphaFoldDB" id="A0AAV5GJ35"/>
<feature type="region of interest" description="Disordered" evidence="1">
    <location>
        <begin position="26"/>
        <end position="139"/>
    </location>
</feature>
<feature type="compositionally biased region" description="Low complexity" evidence="1">
    <location>
        <begin position="533"/>
        <end position="544"/>
    </location>
</feature>
<evidence type="ECO:0000313" key="3">
    <source>
        <dbReference type="EMBL" id="GJN92466.1"/>
    </source>
</evidence>
<feature type="compositionally biased region" description="Low complexity" evidence="1">
    <location>
        <begin position="95"/>
        <end position="105"/>
    </location>
</feature>
<dbReference type="PANTHER" id="PTHR11188">
    <property type="entry name" value="ARRESTIN DOMAIN CONTAINING PROTEIN"/>
    <property type="match status" value="1"/>
</dbReference>
<dbReference type="InterPro" id="IPR011021">
    <property type="entry name" value="Arrestin-like_N"/>
</dbReference>
<dbReference type="Proteomes" id="UP001342314">
    <property type="component" value="Unassembled WGS sequence"/>
</dbReference>
<feature type="region of interest" description="Disordered" evidence="1">
    <location>
        <begin position="225"/>
        <end position="268"/>
    </location>
</feature>
<comment type="caution">
    <text evidence="3">The sequence shown here is derived from an EMBL/GenBank/DDBJ whole genome shotgun (WGS) entry which is preliminary data.</text>
</comment>
<dbReference type="Gene3D" id="2.60.40.640">
    <property type="match status" value="2"/>
</dbReference>
<feature type="region of interest" description="Disordered" evidence="1">
    <location>
        <begin position="978"/>
        <end position="1036"/>
    </location>
</feature>
<feature type="compositionally biased region" description="Polar residues" evidence="1">
    <location>
        <begin position="364"/>
        <end position="399"/>
    </location>
</feature>
<feature type="compositionally biased region" description="Basic and acidic residues" evidence="1">
    <location>
        <begin position="130"/>
        <end position="139"/>
    </location>
</feature>
<feature type="compositionally biased region" description="Low complexity" evidence="1">
    <location>
        <begin position="34"/>
        <end position="66"/>
    </location>
</feature>
<feature type="compositionally biased region" description="Low complexity" evidence="1">
    <location>
        <begin position="609"/>
        <end position="633"/>
    </location>
</feature>
<dbReference type="GO" id="GO:0070086">
    <property type="term" value="P:ubiquitin-dependent endocytosis"/>
    <property type="evidence" value="ECO:0007669"/>
    <property type="project" value="TreeGrafter"/>
</dbReference>
<dbReference type="InterPro" id="IPR011022">
    <property type="entry name" value="Arrestin_C-like"/>
</dbReference>
<sequence length="1104" mass="115919">MSSNASIRLTEPVVFLVGGLDYERARQRQRRAAARAAAAETTTATAASTAQASVGTPGPSRPASPDRAARSRSRPGSRTASPAPASRGRGEGGDQHQQQQQQAQAFIPPNSRGRSHSRTRAPTPSGRGDSISRGREGSLVREMTEAQLALQAEMDQAALDEPPPALLRGLLTVHLSKPTRVKEISVRFKGSARTDWPEGIGPRRLDVMEETPLINVTHTFFSAATAPMQRRAASIGPGTREHGDEERGRSSRRAASVVPGRQFSQGPSYARDALLTPLSIPAHAADASQAPGLSRIASEEDLLNQGVPPIQPGELAPAYEVAVPTAPNSPLHGPISHNNSIDHFDLGTPLHHAALSSRRFERSPTPSRSPLGTNHPITSPVESPMASQLSLQRTSTRTSRLSHDSHETVSSHSSTGTDRPTLDRQISSSNSTAASLSSDPDQLGTGWNSAPVPGSTTSSFERGRPPVRDPSRGSAGSGSAGSAGHDQPGSLDTVVHGVAGMTFQPRASSSRASISPSPIGAGSLTSERRRRASSASSNQTARRSSTADRPSILKSSSGGSSGRSGSTSGAGRSGSSSAAGRSVSRGARFALSGISEVFRGKSSSRARQPAHAAEADAVAAARAGSTSRRPASPDGVRAAGGARVRSQSRGRKTALKALRDALIVGHSHHHGDGGSDEDKHGGGSGGGGEAHHGDGWKEFKAGTYTYPISITVPASLPPTLNCEFGHVSYTLKATVHRAGALTSKLTASTEVTLVTTPGEEDTEESESIVVERFWETQVKYHVALSGKSFPIGGQIPISIRLHPLAKIKLYRITAQLEQKTSYFASAHSGRKLTRHETPKRFQLLRIENKDPKEPLLPILSDDPDVLSTHPLKDFFINATSSDDSTPSLLDPIGPWCMDGILQLPDCSSKLAVSTNHEKSNISITHTLKIMMRVERGDDEYLDSKGNRKLWDIVVEAGAVMLSCRLAQNVLPAYTDATASVSGPSGSGSSNSRSSRNAPRSTHECGAHGPAPSSRPSNIPLGLGAGSTHRQNAGTAAPVATLEQTLLLARLIAGETTPAGETPPAYAAVVDGTAPQGRGRTETVAAVGEEEERGRSSSTRRAPRD</sequence>
<reference evidence="3 4" key="1">
    <citation type="submission" date="2021-12" db="EMBL/GenBank/DDBJ databases">
        <title>High titer production of polyol ester of fatty acids by Rhodotorula paludigena BS15 towards product separation-free biomass refinery.</title>
        <authorList>
            <person name="Mano J."/>
            <person name="Ono H."/>
            <person name="Tanaka T."/>
            <person name="Naito K."/>
            <person name="Sushida H."/>
            <person name="Ike M."/>
            <person name="Tokuyasu K."/>
            <person name="Kitaoka M."/>
        </authorList>
    </citation>
    <scope>NUCLEOTIDE SEQUENCE [LARGE SCALE GENOMIC DNA]</scope>
    <source>
        <strain evidence="3 4">BS15</strain>
    </source>
</reference>
<feature type="region of interest" description="Disordered" evidence="1">
    <location>
        <begin position="666"/>
        <end position="694"/>
    </location>
</feature>
<dbReference type="GO" id="GO:0005886">
    <property type="term" value="C:plasma membrane"/>
    <property type="evidence" value="ECO:0007669"/>
    <property type="project" value="TreeGrafter"/>
</dbReference>
<feature type="compositionally biased region" description="Low complexity" evidence="1">
    <location>
        <begin position="1095"/>
        <end position="1104"/>
    </location>
</feature>
<evidence type="ECO:0000259" key="2">
    <source>
        <dbReference type="SMART" id="SM01017"/>
    </source>
</evidence>
<dbReference type="InterPro" id="IPR014752">
    <property type="entry name" value="Arrestin-like_C"/>
</dbReference>
<dbReference type="GO" id="GO:0031625">
    <property type="term" value="F:ubiquitin protein ligase binding"/>
    <property type="evidence" value="ECO:0007669"/>
    <property type="project" value="TreeGrafter"/>
</dbReference>
<protein>
    <recommendedName>
        <fullName evidence="2">Arrestin C-terminal-like domain-containing protein</fullName>
    </recommendedName>
</protein>
<accession>A0AAV5GJ35</accession>
<feature type="compositionally biased region" description="Low complexity" evidence="1">
    <location>
        <begin position="978"/>
        <end position="999"/>
    </location>
</feature>
<feature type="compositionally biased region" description="Low complexity" evidence="1">
    <location>
        <begin position="506"/>
        <end position="525"/>
    </location>
</feature>
<dbReference type="PANTHER" id="PTHR11188:SF17">
    <property type="entry name" value="FI21816P1"/>
    <property type="match status" value="1"/>
</dbReference>
<dbReference type="Pfam" id="PF02752">
    <property type="entry name" value="Arrestin_C"/>
    <property type="match status" value="1"/>
</dbReference>
<dbReference type="GO" id="GO:0005829">
    <property type="term" value="C:cytosol"/>
    <property type="evidence" value="ECO:0007669"/>
    <property type="project" value="TreeGrafter"/>
</dbReference>
<name>A0AAV5GJ35_9BASI</name>
<feature type="domain" description="Arrestin C-terminal-like" evidence="2">
    <location>
        <begin position="774"/>
        <end position="965"/>
    </location>
</feature>
<dbReference type="SMART" id="SM01017">
    <property type="entry name" value="Arrestin_C"/>
    <property type="match status" value="2"/>
</dbReference>
<dbReference type="SUPFAM" id="SSF81296">
    <property type="entry name" value="E set domains"/>
    <property type="match status" value="1"/>
</dbReference>
<feature type="compositionally biased region" description="Basic and acidic residues" evidence="1">
    <location>
        <begin position="670"/>
        <end position="681"/>
    </location>
</feature>
<feature type="compositionally biased region" description="Basic and acidic residues" evidence="1">
    <location>
        <begin position="239"/>
        <end position="249"/>
    </location>
</feature>
<dbReference type="Pfam" id="PF00339">
    <property type="entry name" value="Arrestin_N"/>
    <property type="match status" value="1"/>
</dbReference>
<dbReference type="InterPro" id="IPR050357">
    <property type="entry name" value="Arrestin_domain-protein"/>
</dbReference>
<dbReference type="EMBL" id="BQKY01000011">
    <property type="protein sequence ID" value="GJN92466.1"/>
    <property type="molecule type" value="Genomic_DNA"/>
</dbReference>
<feature type="domain" description="Arrestin C-terminal-like" evidence="2">
    <location>
        <begin position="144"/>
        <end position="758"/>
    </location>
</feature>
<feature type="region of interest" description="Disordered" evidence="1">
    <location>
        <begin position="1069"/>
        <end position="1104"/>
    </location>
</feature>
<evidence type="ECO:0000256" key="1">
    <source>
        <dbReference type="SAM" id="MobiDB-lite"/>
    </source>
</evidence>
<gene>
    <name evidence="3" type="ORF">Rhopal_005496-T1</name>
</gene>
<feature type="region of interest" description="Disordered" evidence="1">
    <location>
        <begin position="600"/>
        <end position="652"/>
    </location>
</feature>
<dbReference type="GO" id="GO:0030674">
    <property type="term" value="F:protein-macromolecule adaptor activity"/>
    <property type="evidence" value="ECO:0007669"/>
    <property type="project" value="TreeGrafter"/>
</dbReference>
<feature type="compositionally biased region" description="Low complexity" evidence="1">
    <location>
        <begin position="555"/>
        <end position="584"/>
    </location>
</feature>
<feature type="region of interest" description="Disordered" evidence="1">
    <location>
        <begin position="356"/>
        <end position="584"/>
    </location>
</feature>
<feature type="compositionally biased region" description="Low complexity" evidence="1">
    <location>
        <begin position="76"/>
        <end position="87"/>
    </location>
</feature>
<keyword evidence="4" id="KW-1185">Reference proteome</keyword>
<feature type="compositionally biased region" description="Low complexity" evidence="1">
    <location>
        <begin position="427"/>
        <end position="438"/>
    </location>
</feature>
<evidence type="ECO:0000313" key="4">
    <source>
        <dbReference type="Proteomes" id="UP001342314"/>
    </source>
</evidence>
<organism evidence="3 4">
    <name type="scientific">Rhodotorula paludigena</name>
    <dbReference type="NCBI Taxonomy" id="86838"/>
    <lineage>
        <taxon>Eukaryota</taxon>
        <taxon>Fungi</taxon>
        <taxon>Dikarya</taxon>
        <taxon>Basidiomycota</taxon>
        <taxon>Pucciniomycotina</taxon>
        <taxon>Microbotryomycetes</taxon>
        <taxon>Sporidiobolales</taxon>
        <taxon>Sporidiobolaceae</taxon>
        <taxon>Rhodotorula</taxon>
    </lineage>
</organism>
<proteinExistence type="predicted"/>
<feature type="compositionally biased region" description="Basic and acidic residues" evidence="1">
    <location>
        <begin position="461"/>
        <end position="471"/>
    </location>
</feature>